<dbReference type="Proteomes" id="UP000315017">
    <property type="component" value="Chromosome"/>
</dbReference>
<dbReference type="NCBIfam" id="TIGR00431">
    <property type="entry name" value="TruB"/>
    <property type="match status" value="1"/>
</dbReference>
<comment type="function">
    <text evidence="5">Responsible for synthesis of pseudouridine from uracil-55 in the psi GC loop of transfer RNAs.</text>
</comment>
<reference evidence="8 9" key="1">
    <citation type="submission" date="2019-02" db="EMBL/GenBank/DDBJ databases">
        <title>Deep-cultivation of Planctomycetes and their phenomic and genomic characterization uncovers novel biology.</title>
        <authorList>
            <person name="Wiegand S."/>
            <person name="Jogler M."/>
            <person name="Boedeker C."/>
            <person name="Pinto D."/>
            <person name="Vollmers J."/>
            <person name="Rivas-Marin E."/>
            <person name="Kohn T."/>
            <person name="Peeters S.H."/>
            <person name="Heuer A."/>
            <person name="Rast P."/>
            <person name="Oberbeckmann S."/>
            <person name="Bunk B."/>
            <person name="Jeske O."/>
            <person name="Meyerdierks A."/>
            <person name="Storesund J.E."/>
            <person name="Kallscheuer N."/>
            <person name="Luecker S."/>
            <person name="Lage O.M."/>
            <person name="Pohl T."/>
            <person name="Merkel B.J."/>
            <person name="Hornburger P."/>
            <person name="Mueller R.-W."/>
            <person name="Bruemmer F."/>
            <person name="Labrenz M."/>
            <person name="Spormann A.M."/>
            <person name="Op den Camp H."/>
            <person name="Overmann J."/>
            <person name="Amann R."/>
            <person name="Jetten M.S.M."/>
            <person name="Mascher T."/>
            <person name="Medema M.H."/>
            <person name="Devos D.P."/>
            <person name="Kaster A.-K."/>
            <person name="Ovreas L."/>
            <person name="Rohde M."/>
            <person name="Galperin M.Y."/>
            <person name="Jogler C."/>
        </authorList>
    </citation>
    <scope>NUCLEOTIDE SEQUENCE [LARGE SCALE GENOMIC DNA]</scope>
    <source>
        <strain evidence="8 9">ETA_A8</strain>
    </source>
</reference>
<dbReference type="InterPro" id="IPR020103">
    <property type="entry name" value="PsdUridine_synth_cat_dom_sf"/>
</dbReference>
<evidence type="ECO:0000256" key="2">
    <source>
        <dbReference type="ARBA" id="ARBA00005642"/>
    </source>
</evidence>
<dbReference type="InterPro" id="IPR014780">
    <property type="entry name" value="tRNA_psdUridine_synth_TruB"/>
</dbReference>
<evidence type="ECO:0000256" key="4">
    <source>
        <dbReference type="ARBA" id="ARBA00023235"/>
    </source>
</evidence>
<dbReference type="InterPro" id="IPR002501">
    <property type="entry name" value="PsdUridine_synth_N"/>
</dbReference>
<proteinExistence type="inferred from homology"/>
<gene>
    <name evidence="5 8" type="primary">truB</name>
    <name evidence="8" type="ORF">ETAA8_07320</name>
</gene>
<dbReference type="Pfam" id="PF16198">
    <property type="entry name" value="TruB_C_2"/>
    <property type="match status" value="1"/>
</dbReference>
<dbReference type="InterPro" id="IPR032819">
    <property type="entry name" value="TruB_C"/>
</dbReference>
<dbReference type="PANTHER" id="PTHR13767">
    <property type="entry name" value="TRNA-PSEUDOURIDINE SYNTHASE"/>
    <property type="match status" value="1"/>
</dbReference>
<dbReference type="Pfam" id="PF01509">
    <property type="entry name" value="TruB_N"/>
    <property type="match status" value="1"/>
</dbReference>
<keyword evidence="4 5" id="KW-0413">Isomerase</keyword>
<comment type="catalytic activity">
    <reaction evidence="1 5">
        <text>uridine(55) in tRNA = pseudouridine(55) in tRNA</text>
        <dbReference type="Rhea" id="RHEA:42532"/>
        <dbReference type="Rhea" id="RHEA-COMP:10101"/>
        <dbReference type="Rhea" id="RHEA-COMP:10102"/>
        <dbReference type="ChEBI" id="CHEBI:65314"/>
        <dbReference type="ChEBI" id="CHEBI:65315"/>
        <dbReference type="EC" id="5.4.99.25"/>
    </reaction>
</comment>
<feature type="domain" description="tRNA pseudouridylate synthase B C-terminal" evidence="7">
    <location>
        <begin position="180"/>
        <end position="236"/>
    </location>
</feature>
<sequence>MSSTLNFPPHGLLNIDKPSAMSSRLVVTKLEGVLAPLAVGHAGTLDPLATGVLVVCVGRATKLVDYLHRFPKTYVATFLLGQASDTEDITGEVEVIANSRRPSRAELEAALPQFTGSLMQQPPAFSALKVDGRRAYKMARKGKTVALQPRPIIVHRFHILRYEYPQLEVEIECGTGTYIRSLGRDLARAVGTEALMSQLRRTAIGPFAIDAAISFEQVRGDNVESLLRPSLLAVDQMPQIVLDDEQMMALQQTGVLFGLPQYPHPELAALTPTGRLFAVLVSSKTDRWKVKTLLR</sequence>
<dbReference type="RefSeq" id="WP_145084968.1">
    <property type="nucleotide sequence ID" value="NZ_CP036274.1"/>
</dbReference>
<keyword evidence="3 5" id="KW-0819">tRNA processing</keyword>
<dbReference type="EC" id="5.4.99.25" evidence="5"/>
<dbReference type="EMBL" id="CP036274">
    <property type="protein sequence ID" value="QDU25662.1"/>
    <property type="molecule type" value="Genomic_DNA"/>
</dbReference>
<dbReference type="GO" id="GO:0160148">
    <property type="term" value="F:tRNA pseudouridine(55) synthase activity"/>
    <property type="evidence" value="ECO:0007669"/>
    <property type="project" value="UniProtKB-EC"/>
</dbReference>
<dbReference type="Gene3D" id="3.30.2350.10">
    <property type="entry name" value="Pseudouridine synthase"/>
    <property type="match status" value="1"/>
</dbReference>
<dbReference type="PANTHER" id="PTHR13767:SF2">
    <property type="entry name" value="PSEUDOURIDYLATE SYNTHASE TRUB1"/>
    <property type="match status" value="1"/>
</dbReference>
<protein>
    <recommendedName>
        <fullName evidence="5">tRNA pseudouridine synthase B</fullName>
        <ecNumber evidence="5">5.4.99.25</ecNumber>
    </recommendedName>
    <alternativeName>
        <fullName evidence="5">tRNA pseudouridine(55) synthase</fullName>
        <shortName evidence="5">Psi55 synthase</shortName>
    </alternativeName>
    <alternativeName>
        <fullName evidence="5">tRNA pseudouridylate synthase</fullName>
    </alternativeName>
    <alternativeName>
        <fullName evidence="5">tRNA-uridine isomerase</fullName>
    </alternativeName>
</protein>
<accession>A0A517Y6A6</accession>
<evidence type="ECO:0000259" key="7">
    <source>
        <dbReference type="Pfam" id="PF16198"/>
    </source>
</evidence>
<evidence type="ECO:0000256" key="5">
    <source>
        <dbReference type="HAMAP-Rule" id="MF_01080"/>
    </source>
</evidence>
<keyword evidence="9" id="KW-1185">Reference proteome</keyword>
<organism evidence="8 9">
    <name type="scientific">Anatilimnocola aggregata</name>
    <dbReference type="NCBI Taxonomy" id="2528021"/>
    <lineage>
        <taxon>Bacteria</taxon>
        <taxon>Pseudomonadati</taxon>
        <taxon>Planctomycetota</taxon>
        <taxon>Planctomycetia</taxon>
        <taxon>Pirellulales</taxon>
        <taxon>Pirellulaceae</taxon>
        <taxon>Anatilimnocola</taxon>
    </lineage>
</organism>
<evidence type="ECO:0000313" key="9">
    <source>
        <dbReference type="Proteomes" id="UP000315017"/>
    </source>
</evidence>
<feature type="active site" description="Nucleophile" evidence="5">
    <location>
        <position position="46"/>
    </location>
</feature>
<dbReference type="GO" id="GO:1990481">
    <property type="term" value="P:mRNA pseudouridine synthesis"/>
    <property type="evidence" value="ECO:0007669"/>
    <property type="project" value="TreeGrafter"/>
</dbReference>
<dbReference type="GO" id="GO:0031119">
    <property type="term" value="P:tRNA pseudouridine synthesis"/>
    <property type="evidence" value="ECO:0007669"/>
    <property type="project" value="UniProtKB-UniRule"/>
</dbReference>
<evidence type="ECO:0000256" key="1">
    <source>
        <dbReference type="ARBA" id="ARBA00000385"/>
    </source>
</evidence>
<evidence type="ECO:0000313" key="8">
    <source>
        <dbReference type="EMBL" id="QDU25662.1"/>
    </source>
</evidence>
<dbReference type="CDD" id="cd02573">
    <property type="entry name" value="PseudoU_synth_EcTruB"/>
    <property type="match status" value="1"/>
</dbReference>
<dbReference type="AlphaFoldDB" id="A0A517Y6A6"/>
<evidence type="ECO:0000256" key="3">
    <source>
        <dbReference type="ARBA" id="ARBA00022694"/>
    </source>
</evidence>
<dbReference type="GO" id="GO:0003723">
    <property type="term" value="F:RNA binding"/>
    <property type="evidence" value="ECO:0007669"/>
    <property type="project" value="InterPro"/>
</dbReference>
<dbReference type="KEGG" id="aagg:ETAA8_07320"/>
<comment type="similarity">
    <text evidence="2 5">Belongs to the pseudouridine synthase TruB family. Type 1 subfamily.</text>
</comment>
<dbReference type="HAMAP" id="MF_01080">
    <property type="entry name" value="TruB_bact"/>
    <property type="match status" value="1"/>
</dbReference>
<feature type="domain" description="Pseudouridine synthase II N-terminal" evidence="6">
    <location>
        <begin position="38"/>
        <end position="179"/>
    </location>
</feature>
<dbReference type="SUPFAM" id="SSF55120">
    <property type="entry name" value="Pseudouridine synthase"/>
    <property type="match status" value="1"/>
</dbReference>
<name>A0A517Y6A6_9BACT</name>
<dbReference type="OrthoDB" id="9802309at2"/>
<evidence type="ECO:0000259" key="6">
    <source>
        <dbReference type="Pfam" id="PF01509"/>
    </source>
</evidence>